<dbReference type="EMBL" id="CAJVQC010021949">
    <property type="protein sequence ID" value="CAG8715718.1"/>
    <property type="molecule type" value="Genomic_DNA"/>
</dbReference>
<reference evidence="1" key="1">
    <citation type="submission" date="2021-06" db="EMBL/GenBank/DDBJ databases">
        <authorList>
            <person name="Kallberg Y."/>
            <person name="Tangrot J."/>
            <person name="Rosling A."/>
        </authorList>
    </citation>
    <scope>NUCLEOTIDE SEQUENCE</scope>
    <source>
        <strain evidence="1">MA461A</strain>
    </source>
</reference>
<gene>
    <name evidence="1" type="ORF">RPERSI_LOCUS10877</name>
</gene>
<proteinExistence type="predicted"/>
<keyword evidence="2" id="KW-1185">Reference proteome</keyword>
<evidence type="ECO:0000313" key="1">
    <source>
        <dbReference type="EMBL" id="CAG8715718.1"/>
    </source>
</evidence>
<evidence type="ECO:0000313" key="2">
    <source>
        <dbReference type="Proteomes" id="UP000789920"/>
    </source>
</evidence>
<accession>A0ACA9PMS4</accession>
<name>A0ACA9PMS4_9GLOM</name>
<comment type="caution">
    <text evidence="1">The sequence shown here is derived from an EMBL/GenBank/DDBJ whole genome shotgun (WGS) entry which is preliminary data.</text>
</comment>
<sequence>LDVPLLQKPKRIASRLTNIQEKQFLSFFQDRDNIVISSYYTDSKELLILYLHNQKSEIWKKFYETYPDDMKRTSFIA</sequence>
<protein>
    <submittedName>
        <fullName evidence="1">7725_t:CDS:1</fullName>
    </submittedName>
</protein>
<feature type="non-terminal residue" evidence="1">
    <location>
        <position position="1"/>
    </location>
</feature>
<dbReference type="Proteomes" id="UP000789920">
    <property type="component" value="Unassembled WGS sequence"/>
</dbReference>
<organism evidence="1 2">
    <name type="scientific">Racocetra persica</name>
    <dbReference type="NCBI Taxonomy" id="160502"/>
    <lineage>
        <taxon>Eukaryota</taxon>
        <taxon>Fungi</taxon>
        <taxon>Fungi incertae sedis</taxon>
        <taxon>Mucoromycota</taxon>
        <taxon>Glomeromycotina</taxon>
        <taxon>Glomeromycetes</taxon>
        <taxon>Diversisporales</taxon>
        <taxon>Gigasporaceae</taxon>
        <taxon>Racocetra</taxon>
    </lineage>
</organism>